<keyword evidence="10" id="KW-1185">Reference proteome</keyword>
<dbReference type="OrthoDB" id="346673at2759"/>
<evidence type="ECO:0000256" key="4">
    <source>
        <dbReference type="ARBA" id="ARBA00023242"/>
    </source>
</evidence>
<comment type="subcellular location">
    <subcellularLocation>
        <location evidence="1 5">Nucleus</location>
    </subcellularLocation>
</comment>
<dbReference type="STRING" id="578462.A0A0L0SDZ5"/>
<feature type="domain" description="Origin recognition complex subunit 2 winged-helix" evidence="8">
    <location>
        <begin position="389"/>
        <end position="445"/>
    </location>
</feature>
<evidence type="ECO:0000259" key="8">
    <source>
        <dbReference type="Pfam" id="PF24882"/>
    </source>
</evidence>
<evidence type="ECO:0000256" key="1">
    <source>
        <dbReference type="ARBA" id="ARBA00004123"/>
    </source>
</evidence>
<proteinExistence type="inferred from homology"/>
<evidence type="ECO:0000313" key="9">
    <source>
        <dbReference type="EMBL" id="KNE60610.1"/>
    </source>
</evidence>
<dbReference type="EMBL" id="GG745336">
    <property type="protein sequence ID" value="KNE60610.1"/>
    <property type="molecule type" value="Genomic_DNA"/>
</dbReference>
<organism evidence="9 10">
    <name type="scientific">Allomyces macrogynus (strain ATCC 38327)</name>
    <name type="common">Allomyces javanicus var. macrogynus</name>
    <dbReference type="NCBI Taxonomy" id="578462"/>
    <lineage>
        <taxon>Eukaryota</taxon>
        <taxon>Fungi</taxon>
        <taxon>Fungi incertae sedis</taxon>
        <taxon>Blastocladiomycota</taxon>
        <taxon>Blastocladiomycetes</taxon>
        <taxon>Blastocladiales</taxon>
        <taxon>Blastocladiaceae</taxon>
        <taxon>Allomyces</taxon>
    </lineage>
</organism>
<dbReference type="GO" id="GO:0003688">
    <property type="term" value="F:DNA replication origin binding"/>
    <property type="evidence" value="ECO:0007669"/>
    <property type="project" value="UniProtKB-UniRule"/>
</dbReference>
<feature type="region of interest" description="Disordered" evidence="6">
    <location>
        <begin position="82"/>
        <end position="132"/>
    </location>
</feature>
<dbReference type="GO" id="GO:0006260">
    <property type="term" value="P:DNA replication"/>
    <property type="evidence" value="ECO:0007669"/>
    <property type="project" value="UniProtKB-UniRule"/>
</dbReference>
<comment type="function">
    <text evidence="5">Component of the origin recognition complex (ORC) that binds origins of replication. DNA-binding is ATP-dependent. ORC is required to assemble the pre-replication complex necessary to initiate DNA replication.</text>
</comment>
<name>A0A0L0SDZ5_ALLM3</name>
<accession>A0A0L0SDZ5</accession>
<protein>
    <recommendedName>
        <fullName evidence="5">Origin recognition complex subunit 2</fullName>
    </recommendedName>
</protein>
<reference evidence="9 10" key="1">
    <citation type="submission" date="2009-11" db="EMBL/GenBank/DDBJ databases">
        <title>Annotation of Allomyces macrogynus ATCC 38327.</title>
        <authorList>
            <consortium name="The Broad Institute Genome Sequencing Platform"/>
            <person name="Russ C."/>
            <person name="Cuomo C."/>
            <person name="Burger G."/>
            <person name="Gray M.W."/>
            <person name="Holland P.W.H."/>
            <person name="King N."/>
            <person name="Lang F.B.F."/>
            <person name="Roger A.J."/>
            <person name="Ruiz-Trillo I."/>
            <person name="Young S.K."/>
            <person name="Zeng Q."/>
            <person name="Gargeya S."/>
            <person name="Fitzgerald M."/>
            <person name="Haas B."/>
            <person name="Abouelleil A."/>
            <person name="Alvarado L."/>
            <person name="Arachchi H.M."/>
            <person name="Berlin A."/>
            <person name="Chapman S.B."/>
            <person name="Gearin G."/>
            <person name="Goldberg J."/>
            <person name="Griggs A."/>
            <person name="Gujja S."/>
            <person name="Hansen M."/>
            <person name="Heiman D."/>
            <person name="Howarth C."/>
            <person name="Larimer J."/>
            <person name="Lui A."/>
            <person name="MacDonald P.J.P."/>
            <person name="McCowen C."/>
            <person name="Montmayeur A."/>
            <person name="Murphy C."/>
            <person name="Neiman D."/>
            <person name="Pearson M."/>
            <person name="Priest M."/>
            <person name="Roberts A."/>
            <person name="Saif S."/>
            <person name="Shea T."/>
            <person name="Sisk P."/>
            <person name="Stolte C."/>
            <person name="Sykes S."/>
            <person name="Wortman J."/>
            <person name="Nusbaum C."/>
            <person name="Birren B."/>
        </authorList>
    </citation>
    <scope>NUCLEOTIDE SEQUENCE [LARGE SCALE GENOMIC DNA]</scope>
    <source>
        <strain evidence="9 10">ATCC 38327</strain>
    </source>
</reference>
<dbReference type="PANTHER" id="PTHR14052:SF0">
    <property type="entry name" value="ORIGIN RECOGNITION COMPLEX SUBUNIT 2"/>
    <property type="match status" value="1"/>
</dbReference>
<dbReference type="VEuPathDB" id="FungiDB:AMAG_05989"/>
<evidence type="ECO:0000256" key="6">
    <source>
        <dbReference type="SAM" id="MobiDB-lite"/>
    </source>
</evidence>
<evidence type="ECO:0000313" key="10">
    <source>
        <dbReference type="Proteomes" id="UP000054350"/>
    </source>
</evidence>
<dbReference type="InterPro" id="IPR007220">
    <property type="entry name" value="ORC2"/>
</dbReference>
<reference evidence="10" key="2">
    <citation type="submission" date="2009-11" db="EMBL/GenBank/DDBJ databases">
        <title>The Genome Sequence of Allomyces macrogynus strain ATCC 38327.</title>
        <authorList>
            <consortium name="The Broad Institute Genome Sequencing Platform"/>
            <person name="Russ C."/>
            <person name="Cuomo C."/>
            <person name="Shea T."/>
            <person name="Young S.K."/>
            <person name="Zeng Q."/>
            <person name="Koehrsen M."/>
            <person name="Haas B."/>
            <person name="Borodovsky M."/>
            <person name="Guigo R."/>
            <person name="Alvarado L."/>
            <person name="Berlin A."/>
            <person name="Borenstein D."/>
            <person name="Chen Z."/>
            <person name="Engels R."/>
            <person name="Freedman E."/>
            <person name="Gellesch M."/>
            <person name="Goldberg J."/>
            <person name="Griggs A."/>
            <person name="Gujja S."/>
            <person name="Heiman D."/>
            <person name="Hepburn T."/>
            <person name="Howarth C."/>
            <person name="Jen D."/>
            <person name="Larson L."/>
            <person name="Lewis B."/>
            <person name="Mehta T."/>
            <person name="Park D."/>
            <person name="Pearson M."/>
            <person name="Roberts A."/>
            <person name="Saif S."/>
            <person name="Shenoy N."/>
            <person name="Sisk P."/>
            <person name="Stolte C."/>
            <person name="Sykes S."/>
            <person name="Walk T."/>
            <person name="White J."/>
            <person name="Yandava C."/>
            <person name="Burger G."/>
            <person name="Gray M.W."/>
            <person name="Holland P.W.H."/>
            <person name="King N."/>
            <person name="Lang F.B.F."/>
            <person name="Roger A.J."/>
            <person name="Ruiz-Trillo I."/>
            <person name="Lander E."/>
            <person name="Nusbaum C."/>
        </authorList>
    </citation>
    <scope>NUCLEOTIDE SEQUENCE [LARGE SCALE GENOMIC DNA]</scope>
    <source>
        <strain evidence="10">ATCC 38327</strain>
    </source>
</reference>
<evidence type="ECO:0000256" key="3">
    <source>
        <dbReference type="ARBA" id="ARBA00022705"/>
    </source>
</evidence>
<dbReference type="PANTHER" id="PTHR14052">
    <property type="entry name" value="ORIGIN RECOGNITION COMPLEX SUBUNIT 2"/>
    <property type="match status" value="1"/>
</dbReference>
<dbReference type="Pfam" id="PF24882">
    <property type="entry name" value="WHD_ORC2"/>
    <property type="match status" value="1"/>
</dbReference>
<dbReference type="GO" id="GO:0005664">
    <property type="term" value="C:nuclear origin of replication recognition complex"/>
    <property type="evidence" value="ECO:0007669"/>
    <property type="project" value="UniProtKB-UniRule"/>
</dbReference>
<comment type="similarity">
    <text evidence="2 5">Belongs to the ORC2 family.</text>
</comment>
<dbReference type="AlphaFoldDB" id="A0A0L0SDZ5"/>
<dbReference type="Proteomes" id="UP000054350">
    <property type="component" value="Unassembled WGS sequence"/>
</dbReference>
<keyword evidence="4 5" id="KW-0539">Nucleus</keyword>
<comment type="subunit">
    <text evidence="5">Component of the origin recognition complex (ORC).</text>
</comment>
<dbReference type="eggNOG" id="KOG2928">
    <property type="taxonomic scope" value="Eukaryota"/>
</dbReference>
<evidence type="ECO:0000256" key="5">
    <source>
        <dbReference type="RuleBase" id="RU368084"/>
    </source>
</evidence>
<evidence type="ECO:0000256" key="2">
    <source>
        <dbReference type="ARBA" id="ARBA00007421"/>
    </source>
</evidence>
<feature type="domain" description="Origin recognition complex subunit 2 RecA-like" evidence="7">
    <location>
        <begin position="258"/>
        <end position="324"/>
    </location>
</feature>
<dbReference type="InterPro" id="IPR056773">
    <property type="entry name" value="WHD_ORC2"/>
</dbReference>
<keyword evidence="3 5" id="KW-0235">DNA replication</keyword>
<dbReference type="InterPro" id="IPR056772">
    <property type="entry name" value="RecA-like_ORC2"/>
</dbReference>
<sequence>MPAVGDAHTTAPVETLPADCTTTIVQGTVVTVTKTITGTVPATEEPAKSTPVATTTAAVENPCITTVIAGTTVTIPIAPTAAPTTPSGGYDYTTPAQPAPAAPESPSTGYNYDSPKPSAEQPAEGSPAAPGYGYDAAPVTTVLVGGDEQPITSTILVAGEEPTNAYPSGVTPQATYPAGELPAKKKCHRKKKCTAPVKTSTVVPTEIPVVTVPVTYSTVPVVVVPPTTYSTVPAVEIPTATIPVAQTTTPCIETIVSTVPVGPLFLVVHNIDAPGLRADRAQTTLAHLASHARVRVVATADHIHAALQWDYLKLARFNWLPHHVATFAPYHVETAFENTLMVKPGVVTAQSARTVLQSLPPNSRECFRILATHALGKGDQDAGGAGAAPAAAGMSYQAWFSRCREQFLVSEEANFRTIVTEFKDHQMVATRRVEGVDVLAIPLPPQAIESVLESMG</sequence>
<evidence type="ECO:0000259" key="7">
    <source>
        <dbReference type="Pfam" id="PF04084"/>
    </source>
</evidence>
<gene>
    <name evidence="9" type="ORF">AMAG_05989</name>
</gene>
<dbReference type="Pfam" id="PF04084">
    <property type="entry name" value="RecA-like_ORC2"/>
    <property type="match status" value="1"/>
</dbReference>